<evidence type="ECO:0000313" key="4">
    <source>
        <dbReference type="Proteomes" id="UP000245507"/>
    </source>
</evidence>
<evidence type="ECO:0000313" key="3">
    <source>
        <dbReference type="EMBL" id="PWN04269.1"/>
    </source>
</evidence>
<dbReference type="Proteomes" id="UP000245507">
    <property type="component" value="Unassembled WGS sequence"/>
</dbReference>
<keyword evidence="4" id="KW-1185">Reference proteome</keyword>
<feature type="domain" description="Butirosin biosynthesis protein H N-terminal" evidence="1">
    <location>
        <begin position="17"/>
        <end position="150"/>
    </location>
</feature>
<dbReference type="AlphaFoldDB" id="A0A316TLY0"/>
<protein>
    <submittedName>
        <fullName evidence="3">PRTRC system protein E</fullName>
    </submittedName>
</protein>
<comment type="caution">
    <text evidence="3">The sequence shown here is derived from an EMBL/GenBank/DDBJ whole genome shotgun (WGS) entry which is preliminary data.</text>
</comment>
<dbReference type="InterPro" id="IPR026935">
    <property type="entry name" value="BtrH_N"/>
</dbReference>
<reference evidence="3 4" key="1">
    <citation type="submission" date="2018-05" db="EMBL/GenBank/DDBJ databases">
        <title>Nocardioides silvaticus genome.</title>
        <authorList>
            <person name="Li C."/>
            <person name="Wang G."/>
        </authorList>
    </citation>
    <scope>NUCLEOTIDE SEQUENCE [LARGE SCALE GENOMIC DNA]</scope>
    <source>
        <strain evidence="3 4">CCTCC AB 2018079</strain>
    </source>
</reference>
<sequence length="377" mass="40559">MPRRIMIRDYPHRMGGHCGSGAMRDLLHWHGLGWDGPPDEGLVFVLGGALGLSYLRSSELFPPLYLVGRGADFEVDLPARLGGLVHVLTTDDPEAGWSWVRDELDAGRPSLVWGDIAELPYLRVQLQMSRHDIVVIGYDEEKKLAFVVDNDRAEVQEVPFEALARARSSTAFPQPTRHCTYRITWPRSLPAIAEIAADAFSQSAANMRDPSAHSIAEPTTAAVGAEGMEAVSLVAEDVANWAELPDNELEILLFSLGAFIEKAGTGGGLFRRLVADGCAEVARLTGDPATADLANEAAHCAQTWTDAARAAVKREADPRSRVDDVASIVGRLPELESRLVESLEAAATSLAADHWPAPAVASTDGTEIVIEAGGEVE</sequence>
<dbReference type="Pfam" id="PF16169">
    <property type="entry name" value="DUF4872"/>
    <property type="match status" value="1"/>
</dbReference>
<dbReference type="InterPro" id="IPR032369">
    <property type="entry name" value="DUF4872"/>
</dbReference>
<name>A0A316TLY0_9ACTN</name>
<feature type="domain" description="DUF4872" evidence="2">
    <location>
        <begin position="161"/>
        <end position="343"/>
    </location>
</feature>
<evidence type="ECO:0000259" key="2">
    <source>
        <dbReference type="Pfam" id="PF16169"/>
    </source>
</evidence>
<accession>A0A316TLY0</accession>
<gene>
    <name evidence="3" type="ORF">DJ010_01035</name>
</gene>
<dbReference type="RefSeq" id="WP_109691776.1">
    <property type="nucleotide sequence ID" value="NZ_QGDD01000001.1"/>
</dbReference>
<dbReference type="OrthoDB" id="4075615at2"/>
<organism evidence="3 4">
    <name type="scientific">Nocardioides silvaticus</name>
    <dbReference type="NCBI Taxonomy" id="2201891"/>
    <lineage>
        <taxon>Bacteria</taxon>
        <taxon>Bacillati</taxon>
        <taxon>Actinomycetota</taxon>
        <taxon>Actinomycetes</taxon>
        <taxon>Propionibacteriales</taxon>
        <taxon>Nocardioidaceae</taxon>
        <taxon>Nocardioides</taxon>
    </lineage>
</organism>
<evidence type="ECO:0000259" key="1">
    <source>
        <dbReference type="Pfam" id="PF14399"/>
    </source>
</evidence>
<dbReference type="EMBL" id="QGDD01000001">
    <property type="protein sequence ID" value="PWN04269.1"/>
    <property type="molecule type" value="Genomic_DNA"/>
</dbReference>
<proteinExistence type="predicted"/>
<dbReference type="Pfam" id="PF14399">
    <property type="entry name" value="BtrH_N"/>
    <property type="match status" value="1"/>
</dbReference>